<protein>
    <recommendedName>
        <fullName evidence="2">Protein SPT2 homolog</fullName>
    </recommendedName>
</protein>
<feature type="compositionally biased region" description="Basic and acidic residues" evidence="5">
    <location>
        <begin position="79"/>
        <end position="93"/>
    </location>
</feature>
<dbReference type="EMBL" id="AHAT01008151">
    <property type="status" value="NOT_ANNOTATED_CDS"/>
    <property type="molecule type" value="Genomic_DNA"/>
</dbReference>
<dbReference type="InterPro" id="IPR013256">
    <property type="entry name" value="Chromatin_SPT2"/>
</dbReference>
<dbReference type="OMA" id="GPMATPH"/>
<feature type="compositionally biased region" description="Basic and acidic residues" evidence="5">
    <location>
        <begin position="151"/>
        <end position="160"/>
    </location>
</feature>
<name>W5M1E4_LEPOC</name>
<reference evidence="7" key="3">
    <citation type="submission" date="2025-09" db="UniProtKB">
        <authorList>
            <consortium name="Ensembl"/>
        </authorList>
    </citation>
    <scope>IDENTIFICATION</scope>
</reference>
<feature type="region of interest" description="Disordered" evidence="5">
    <location>
        <begin position="79"/>
        <end position="540"/>
    </location>
</feature>
<feature type="domain" description="SPT2 homolog N-terminal" evidence="6">
    <location>
        <begin position="1"/>
        <end position="90"/>
    </location>
</feature>
<feature type="compositionally biased region" description="Low complexity" evidence="5">
    <location>
        <begin position="364"/>
        <end position="382"/>
    </location>
</feature>
<proteinExistence type="inferred from homology"/>
<dbReference type="Pfam" id="PF08243">
    <property type="entry name" value="SPT2"/>
    <property type="match status" value="1"/>
</dbReference>
<accession>W5M1E4</accession>
<dbReference type="Proteomes" id="UP000018468">
    <property type="component" value="Linkage group LG27"/>
</dbReference>
<dbReference type="GeneTree" id="ENSGT00940000154133"/>
<evidence type="ECO:0000259" key="6">
    <source>
        <dbReference type="Pfam" id="PF22878"/>
    </source>
</evidence>
<keyword evidence="8" id="KW-1185">Reference proteome</keyword>
<dbReference type="PANTHER" id="PTHR22691:SF8">
    <property type="entry name" value="PROTEIN SPT2 HOMOLOG"/>
    <property type="match status" value="1"/>
</dbReference>
<evidence type="ECO:0000313" key="7">
    <source>
        <dbReference type="Ensembl" id="ENSLOCP00000002201.1"/>
    </source>
</evidence>
<dbReference type="Bgee" id="ENSLOCG00000001901">
    <property type="expression patterns" value="Expressed in testis and 13 other cell types or tissues"/>
</dbReference>
<feature type="compositionally biased region" description="Basic and acidic residues" evidence="5">
    <location>
        <begin position="195"/>
        <end position="244"/>
    </location>
</feature>
<dbReference type="STRING" id="7918.ENSLOCP00000002201"/>
<dbReference type="Pfam" id="PF22878">
    <property type="entry name" value="SPT2_N"/>
    <property type="match status" value="1"/>
</dbReference>
<feature type="compositionally biased region" description="Low complexity" evidence="5">
    <location>
        <begin position="165"/>
        <end position="182"/>
    </location>
</feature>
<dbReference type="SMART" id="SM00784">
    <property type="entry name" value="SPT2"/>
    <property type="match status" value="1"/>
</dbReference>
<evidence type="ECO:0000256" key="2">
    <source>
        <dbReference type="ARBA" id="ARBA00013786"/>
    </source>
</evidence>
<feature type="compositionally biased region" description="Polar residues" evidence="5">
    <location>
        <begin position="323"/>
        <end position="360"/>
    </location>
</feature>
<dbReference type="GO" id="GO:0006360">
    <property type="term" value="P:transcription by RNA polymerase I"/>
    <property type="evidence" value="ECO:0000318"/>
    <property type="project" value="GO_Central"/>
</dbReference>
<reference evidence="8" key="1">
    <citation type="submission" date="2011-12" db="EMBL/GenBank/DDBJ databases">
        <title>The Draft Genome of Lepisosteus oculatus.</title>
        <authorList>
            <consortium name="The Broad Institute Genome Assembly &amp; Analysis Group"/>
            <consortium name="Computational R&amp;D Group"/>
            <consortium name="and Sequencing Platform"/>
            <person name="Di Palma F."/>
            <person name="Alfoldi J."/>
            <person name="Johnson J."/>
            <person name="Berlin A."/>
            <person name="Gnerre S."/>
            <person name="Jaffe D."/>
            <person name="MacCallum I."/>
            <person name="Young S."/>
            <person name="Walker B.J."/>
            <person name="Lander E.S."/>
            <person name="Lindblad-Toh K."/>
        </authorList>
    </citation>
    <scope>NUCLEOTIDE SEQUENCE [LARGE SCALE GENOMIC DNA]</scope>
</reference>
<evidence type="ECO:0000256" key="5">
    <source>
        <dbReference type="SAM" id="MobiDB-lite"/>
    </source>
</evidence>
<evidence type="ECO:0000256" key="1">
    <source>
        <dbReference type="ARBA" id="ARBA00006461"/>
    </source>
</evidence>
<comment type="similarity">
    <text evidence="1">Belongs to the SPT2 family.</text>
</comment>
<dbReference type="CTD" id="144108"/>
<evidence type="ECO:0000313" key="8">
    <source>
        <dbReference type="Proteomes" id="UP000018468"/>
    </source>
</evidence>
<feature type="coiled-coil region" evidence="4">
    <location>
        <begin position="43"/>
        <end position="77"/>
    </location>
</feature>
<dbReference type="AlphaFoldDB" id="W5M1E4"/>
<sequence length="643" mass="70794">MDFENILSIASQNQGLSSVQKRYSLVAGPPKKDPKVKGVQSTAVQAFLKRKEMEERRKELENKRKKEELLAKRVELKSDRKARAMASRTKDNFKGYNGVPVVEQPRKRRSRAEVDEEEQQGRARGEISDDDEDNYEYSQTDSEEEEEKEEEEKRDLRNEPPSKMPARPNKKPSAPAKPTSSPMNFAELLKLAQKKQFEPVELKPAKKSEERLRTAEELKELEFLERKNKKLEKGREAKVDRDTKTQPVSIKKTIPEKDARNVKPQKSSSEKVPPSGISKKPKQPSFSERPHNSAKSSQVDRSKHVANNSNSSGASSMKMSVKPSSQPSAKTSVPRPSSGQKPTATSDHNQMRGSPFSSPGKTGGSLARPGLSSSSAAARPSSVGQSRPGSSAQARAGTGTNSSVKTASAGLSRPGKGSTGQPGGSVPPRPASNGQMRPVGAGVPKTGSNLQSRPGNGPQVRPAAAGPGPGPGRPGGSMPGRPGNSVGSGPGRPKCTVVSETISSKNLVPRPGTAPRFPPGHRPMIRPPGPPLPPITSSYKRRFDDVNEEEEEYDSEMEDFIEDEGEDQDDISKHIREIFGYDKSKYRDESDYALRYMESSWKDQQKEEARSLRLGIKEDEEDMLKEQEEMKRKMAMNSKRRKH</sequence>
<dbReference type="InterPro" id="IPR054552">
    <property type="entry name" value="SPT2_N"/>
</dbReference>
<dbReference type="FunCoup" id="W5M1E4">
    <property type="interactions" value="735"/>
</dbReference>
<feature type="region of interest" description="Disordered" evidence="5">
    <location>
        <begin position="620"/>
        <end position="643"/>
    </location>
</feature>
<feature type="compositionally biased region" description="Pro residues" evidence="5">
    <location>
        <begin position="516"/>
        <end position="534"/>
    </location>
</feature>
<dbReference type="PANTHER" id="PTHR22691">
    <property type="entry name" value="YEAST SPT2-RELATED"/>
    <property type="match status" value="1"/>
</dbReference>
<dbReference type="eggNOG" id="ENOG502QWHS">
    <property type="taxonomic scope" value="Eukaryota"/>
</dbReference>
<reference evidence="7" key="2">
    <citation type="submission" date="2025-08" db="UniProtKB">
        <authorList>
            <consortium name="Ensembl"/>
        </authorList>
    </citation>
    <scope>IDENTIFICATION</scope>
</reference>
<dbReference type="InParanoid" id="W5M1E4"/>
<feature type="compositionally biased region" description="Acidic residues" evidence="5">
    <location>
        <begin position="128"/>
        <end position="150"/>
    </location>
</feature>
<dbReference type="OrthoDB" id="6259853at2759"/>
<dbReference type="GO" id="GO:0005730">
    <property type="term" value="C:nucleolus"/>
    <property type="evidence" value="ECO:0000318"/>
    <property type="project" value="GO_Central"/>
</dbReference>
<dbReference type="GeneID" id="102689234"/>
<dbReference type="GO" id="GO:0003677">
    <property type="term" value="F:DNA binding"/>
    <property type="evidence" value="ECO:0000318"/>
    <property type="project" value="GO_Central"/>
</dbReference>
<evidence type="ECO:0000256" key="4">
    <source>
        <dbReference type="SAM" id="Coils"/>
    </source>
</evidence>
<organism evidence="7 8">
    <name type="scientific">Lepisosteus oculatus</name>
    <name type="common">Spotted gar</name>
    <dbReference type="NCBI Taxonomy" id="7918"/>
    <lineage>
        <taxon>Eukaryota</taxon>
        <taxon>Metazoa</taxon>
        <taxon>Chordata</taxon>
        <taxon>Craniata</taxon>
        <taxon>Vertebrata</taxon>
        <taxon>Euteleostomi</taxon>
        <taxon>Actinopterygii</taxon>
        <taxon>Neopterygii</taxon>
        <taxon>Holostei</taxon>
        <taxon>Semionotiformes</taxon>
        <taxon>Lepisosteidae</taxon>
        <taxon>Lepisosteus</taxon>
    </lineage>
</organism>
<dbReference type="GO" id="GO:0006334">
    <property type="term" value="P:nucleosome assembly"/>
    <property type="evidence" value="ECO:0000318"/>
    <property type="project" value="GO_Central"/>
</dbReference>
<keyword evidence="3 4" id="KW-0175">Coiled coil</keyword>
<feature type="compositionally biased region" description="Low complexity" evidence="5">
    <location>
        <begin position="305"/>
        <end position="322"/>
    </location>
</feature>
<evidence type="ECO:0000256" key="3">
    <source>
        <dbReference type="ARBA" id="ARBA00023054"/>
    </source>
</evidence>
<dbReference type="Ensembl" id="ENSLOCT00000002206.1">
    <property type="protein sequence ID" value="ENSLOCP00000002201.1"/>
    <property type="gene ID" value="ENSLOCG00000001901.1"/>
</dbReference>
<dbReference type="GO" id="GO:0042393">
    <property type="term" value="F:histone binding"/>
    <property type="evidence" value="ECO:0000318"/>
    <property type="project" value="GO_Central"/>
</dbReference>
<feature type="compositionally biased region" description="Polar residues" evidence="5">
    <location>
        <begin position="383"/>
        <end position="406"/>
    </location>
</feature>
<feature type="compositionally biased region" description="Low complexity" evidence="5">
    <location>
        <begin position="457"/>
        <end position="466"/>
    </location>
</feature>
<dbReference type="KEGG" id="loc:102689234"/>